<name>A0A0B7I697_9FLAO</name>
<evidence type="ECO:0000256" key="1">
    <source>
        <dbReference type="SAM" id="SignalP"/>
    </source>
</evidence>
<organism evidence="3 4">
    <name type="scientific">Capnocytophaga canimorsus</name>
    <dbReference type="NCBI Taxonomy" id="28188"/>
    <lineage>
        <taxon>Bacteria</taxon>
        <taxon>Pseudomonadati</taxon>
        <taxon>Bacteroidota</taxon>
        <taxon>Flavobacteriia</taxon>
        <taxon>Flavobacteriales</taxon>
        <taxon>Flavobacteriaceae</taxon>
        <taxon>Capnocytophaga</taxon>
    </lineage>
</organism>
<proteinExistence type="predicted"/>
<keyword evidence="1" id="KW-0732">Signal</keyword>
<evidence type="ECO:0000259" key="2">
    <source>
        <dbReference type="Pfam" id="PF13648"/>
    </source>
</evidence>
<sequence>MKRILTFVVAILAISLYSCGKDDKKNETPANPFAGTWVLESYTRNDIDKTTDCVRKERVIFTDNTITIDGYYVKTPDNSCEKDELVELTYTYTNNKISAKEKKSNEVVDSFMTFRS</sequence>
<dbReference type="Proteomes" id="UP000039370">
    <property type="component" value="Unassembled WGS sequence"/>
</dbReference>
<dbReference type="InterPro" id="IPR024311">
    <property type="entry name" value="Lipocalin-like"/>
</dbReference>
<protein>
    <recommendedName>
        <fullName evidence="2">Lipocalin-like domain-containing protein</fullName>
    </recommendedName>
</protein>
<feature type="signal peptide" evidence="1">
    <location>
        <begin position="1"/>
        <end position="20"/>
    </location>
</feature>
<dbReference type="Pfam" id="PF13648">
    <property type="entry name" value="Lipocalin_4"/>
    <property type="match status" value="1"/>
</dbReference>
<evidence type="ECO:0000313" key="4">
    <source>
        <dbReference type="Proteomes" id="UP000039370"/>
    </source>
</evidence>
<evidence type="ECO:0000313" key="3">
    <source>
        <dbReference type="EMBL" id="CEN47180.1"/>
    </source>
</evidence>
<feature type="domain" description="Lipocalin-like" evidence="2">
    <location>
        <begin position="34"/>
        <end position="106"/>
    </location>
</feature>
<accession>A0A0B7I697</accession>
<reference evidence="4" key="1">
    <citation type="submission" date="2015-01" db="EMBL/GenBank/DDBJ databases">
        <authorList>
            <person name="MANFREDI Pablo"/>
        </authorList>
    </citation>
    <scope>NUCLEOTIDE SEQUENCE [LARGE SCALE GENOMIC DNA]</scope>
    <source>
        <strain evidence="4">Cc11</strain>
    </source>
</reference>
<feature type="chain" id="PRO_5002117649" description="Lipocalin-like domain-containing protein" evidence="1">
    <location>
        <begin position="21"/>
        <end position="116"/>
    </location>
</feature>
<dbReference type="AlphaFoldDB" id="A0A0B7I697"/>
<gene>
    <name evidence="3" type="ORF">CCAN11_1320005</name>
</gene>
<dbReference type="PROSITE" id="PS51257">
    <property type="entry name" value="PROKAR_LIPOPROTEIN"/>
    <property type="match status" value="1"/>
</dbReference>
<dbReference type="EMBL" id="CDOK01000038">
    <property type="protein sequence ID" value="CEN47180.1"/>
    <property type="molecule type" value="Genomic_DNA"/>
</dbReference>